<gene>
    <name evidence="4" type="ORF">Vretimale_9258</name>
</gene>
<dbReference type="InterPro" id="IPR016089">
    <property type="entry name" value="Chalcone_isomerase_bundle_sf"/>
</dbReference>
<dbReference type="PANTHER" id="PTHR47698:SF2">
    <property type="entry name" value="FATTY-ACID-BINDING PROTEIN 3, CHLOROPLASTIC"/>
    <property type="match status" value="1"/>
</dbReference>
<sequence>ILWSELQLGLSFTCINIGISSMVVFQVRDGYQVPEASKNPAPVFANASGLKADNFRFWSAQAAPFSGGIPVASLSSSILSGLGRPGTKGGREEPATGYEFPSEYCYLRTKNCPSLAGLGVRSKKIIIKDIHVYALGIYVDVPAAKSALSSFKKKSVDELAKDQSFYNAVVSASNVEKTLRLVISSRLVDQKKFLEALEERLAPRLKQAGQPETLVKFKKQFDGVHFERGLEIAFTCPDNKNLVTKIGGQQKGVITSSALCSSLFDIYLGSDPVSKDAKDTFGRNLAASFHEH</sequence>
<name>A0A8J4GCF6_9CHLO</name>
<dbReference type="InterPro" id="IPR016087">
    <property type="entry name" value="Chalcone_isomerase"/>
</dbReference>
<dbReference type="Gene3D" id="3.50.70.10">
    <property type="match status" value="1"/>
</dbReference>
<dbReference type="InterPro" id="IPR016088">
    <property type="entry name" value="Chalcone_isomerase_3-sand"/>
</dbReference>
<dbReference type="Gene3D" id="1.10.890.20">
    <property type="match status" value="1"/>
</dbReference>
<dbReference type="SUPFAM" id="SSF54626">
    <property type="entry name" value="Chalcone isomerase"/>
    <property type="match status" value="1"/>
</dbReference>
<reference evidence="4" key="1">
    <citation type="journal article" date="2021" name="Proc. Natl. Acad. Sci. U.S.A.">
        <title>Three genomes in the algal genus Volvox reveal the fate of a haploid sex-determining region after a transition to homothallism.</title>
        <authorList>
            <person name="Yamamoto K."/>
            <person name="Hamaji T."/>
            <person name="Kawai-Toyooka H."/>
            <person name="Matsuzaki R."/>
            <person name="Takahashi F."/>
            <person name="Nishimura Y."/>
            <person name="Kawachi M."/>
            <person name="Noguchi H."/>
            <person name="Minakuchi Y."/>
            <person name="Umen J.G."/>
            <person name="Toyoda A."/>
            <person name="Nozaki H."/>
        </authorList>
    </citation>
    <scope>NUCLEOTIDE SEQUENCE</scope>
    <source>
        <strain evidence="4">NIES-3785</strain>
    </source>
</reference>
<dbReference type="Pfam" id="PF02431">
    <property type="entry name" value="Chalcone"/>
    <property type="match status" value="1"/>
</dbReference>
<evidence type="ECO:0000259" key="3">
    <source>
        <dbReference type="Pfam" id="PF02431"/>
    </source>
</evidence>
<dbReference type="PANTHER" id="PTHR47698">
    <property type="entry name" value="FATTY-ACID-BINDING PROTEIN 3, CHLOROPLASTIC"/>
    <property type="match status" value="1"/>
</dbReference>
<dbReference type="EMBL" id="BNCQ01000017">
    <property type="protein sequence ID" value="GIM04767.1"/>
    <property type="molecule type" value="Genomic_DNA"/>
</dbReference>
<feature type="domain" description="Chalcone isomerase" evidence="3">
    <location>
        <begin position="114"/>
        <end position="285"/>
    </location>
</feature>
<dbReference type="Proteomes" id="UP000722791">
    <property type="component" value="Unassembled WGS sequence"/>
</dbReference>
<comment type="caution">
    <text evidence="4">The sequence shown here is derived from an EMBL/GenBank/DDBJ whole genome shotgun (WGS) entry which is preliminary data.</text>
</comment>
<evidence type="ECO:0000256" key="2">
    <source>
        <dbReference type="RuleBase" id="RU361158"/>
    </source>
</evidence>
<evidence type="ECO:0000256" key="1">
    <source>
        <dbReference type="ARBA" id="ARBA00007166"/>
    </source>
</evidence>
<protein>
    <recommendedName>
        <fullName evidence="2">Chalcone-flavonone isomerase family protein</fullName>
    </recommendedName>
</protein>
<dbReference type="InterPro" id="IPR036298">
    <property type="entry name" value="Chalcone_isomerase_sf"/>
</dbReference>
<evidence type="ECO:0000313" key="4">
    <source>
        <dbReference type="EMBL" id="GIM04767.1"/>
    </source>
</evidence>
<feature type="non-terminal residue" evidence="4">
    <location>
        <position position="292"/>
    </location>
</feature>
<dbReference type="AlphaFoldDB" id="A0A8J4GCF6"/>
<evidence type="ECO:0000313" key="5">
    <source>
        <dbReference type="Proteomes" id="UP000722791"/>
    </source>
</evidence>
<accession>A0A8J4GCF6</accession>
<comment type="similarity">
    <text evidence="1 2">Belongs to the chalcone isomerase family.</text>
</comment>
<organism evidence="4 5">
    <name type="scientific">Volvox reticuliferus</name>
    <dbReference type="NCBI Taxonomy" id="1737510"/>
    <lineage>
        <taxon>Eukaryota</taxon>
        <taxon>Viridiplantae</taxon>
        <taxon>Chlorophyta</taxon>
        <taxon>core chlorophytes</taxon>
        <taxon>Chlorophyceae</taxon>
        <taxon>CS clade</taxon>
        <taxon>Chlamydomonadales</taxon>
        <taxon>Volvocaceae</taxon>
        <taxon>Volvox</taxon>
    </lineage>
</organism>
<proteinExistence type="inferred from homology"/>
<dbReference type="GO" id="GO:0016872">
    <property type="term" value="F:intramolecular lyase activity"/>
    <property type="evidence" value="ECO:0007669"/>
    <property type="project" value="InterPro"/>
</dbReference>